<name>A0A918BGR8_9ACTN</name>
<accession>A0A918BGR8</accession>
<comment type="caution">
    <text evidence="3">The sequence shown here is derived from an EMBL/GenBank/DDBJ whole genome shotgun (WGS) entry which is preliminary data.</text>
</comment>
<keyword evidence="2" id="KW-0472">Membrane</keyword>
<dbReference type="CDD" id="cd05829">
    <property type="entry name" value="Sortase_F"/>
    <property type="match status" value="1"/>
</dbReference>
<feature type="transmembrane region" description="Helical" evidence="2">
    <location>
        <begin position="25"/>
        <end position="42"/>
    </location>
</feature>
<evidence type="ECO:0000256" key="1">
    <source>
        <dbReference type="SAM" id="MobiDB-lite"/>
    </source>
</evidence>
<dbReference type="Gene3D" id="2.40.260.10">
    <property type="entry name" value="Sortase"/>
    <property type="match status" value="1"/>
</dbReference>
<dbReference type="EMBL" id="BMTU01000001">
    <property type="protein sequence ID" value="GGQ65691.1"/>
    <property type="molecule type" value="Genomic_DNA"/>
</dbReference>
<reference evidence="3" key="2">
    <citation type="submission" date="2020-09" db="EMBL/GenBank/DDBJ databases">
        <authorList>
            <person name="Sun Q."/>
            <person name="Ohkuma M."/>
        </authorList>
    </citation>
    <scope>NUCLEOTIDE SEQUENCE</scope>
    <source>
        <strain evidence="3">JCM 4403</strain>
    </source>
</reference>
<evidence type="ECO:0000313" key="4">
    <source>
        <dbReference type="Proteomes" id="UP000656732"/>
    </source>
</evidence>
<dbReference type="AlphaFoldDB" id="A0A918BGR8"/>
<gene>
    <name evidence="3" type="ORF">GCM10010280_10320</name>
</gene>
<organism evidence="3 4">
    <name type="scientific">Streptomyces pilosus</name>
    <dbReference type="NCBI Taxonomy" id="28893"/>
    <lineage>
        <taxon>Bacteria</taxon>
        <taxon>Bacillati</taxon>
        <taxon>Actinomycetota</taxon>
        <taxon>Actinomycetes</taxon>
        <taxon>Kitasatosporales</taxon>
        <taxon>Streptomycetaceae</taxon>
        <taxon>Streptomyces</taxon>
    </lineage>
</organism>
<keyword evidence="2" id="KW-1133">Transmembrane helix</keyword>
<keyword evidence="4" id="KW-1185">Reference proteome</keyword>
<evidence type="ECO:0000313" key="3">
    <source>
        <dbReference type="EMBL" id="GGQ65691.1"/>
    </source>
</evidence>
<dbReference type="RefSeq" id="WP_189556013.1">
    <property type="nucleotide sequence ID" value="NZ_BMTU01000001.1"/>
</dbReference>
<sequence>MGSVGDTLRAHGEGRDRLPSGTGRLFAGVVWLVLLLGLWLWGGGGPHGLPAGSTAGPATGDMAAAGRPDRGAAAVPRRLDVPGLGLRAPVVAGAFDARGVPRPAGRAGAVAWYADGTAPGTAGLALLAGPAGAGGRITVGQEVRVVRADGAAVGYTVGEVRSGSDDVRRVAAERHDGLRLIVCAATAGGRTDGGCASPVVVLAHPARR</sequence>
<dbReference type="Proteomes" id="UP000656732">
    <property type="component" value="Unassembled WGS sequence"/>
</dbReference>
<dbReference type="InterPro" id="IPR042001">
    <property type="entry name" value="Sortase_F"/>
</dbReference>
<keyword evidence="2" id="KW-0812">Transmembrane</keyword>
<proteinExistence type="predicted"/>
<dbReference type="InterPro" id="IPR023365">
    <property type="entry name" value="Sortase_dom-sf"/>
</dbReference>
<evidence type="ECO:0000256" key="2">
    <source>
        <dbReference type="SAM" id="Phobius"/>
    </source>
</evidence>
<evidence type="ECO:0008006" key="5">
    <source>
        <dbReference type="Google" id="ProtNLM"/>
    </source>
</evidence>
<reference evidence="3" key="1">
    <citation type="journal article" date="2014" name="Int. J. Syst. Evol. Microbiol.">
        <title>Complete genome sequence of Corynebacterium casei LMG S-19264T (=DSM 44701T), isolated from a smear-ripened cheese.</title>
        <authorList>
            <consortium name="US DOE Joint Genome Institute (JGI-PGF)"/>
            <person name="Walter F."/>
            <person name="Albersmeier A."/>
            <person name="Kalinowski J."/>
            <person name="Ruckert C."/>
        </authorList>
    </citation>
    <scope>NUCLEOTIDE SEQUENCE</scope>
    <source>
        <strain evidence="3">JCM 4403</strain>
    </source>
</reference>
<feature type="region of interest" description="Disordered" evidence="1">
    <location>
        <begin position="51"/>
        <end position="71"/>
    </location>
</feature>
<protein>
    <recommendedName>
        <fullName evidence="5">Class F sortase</fullName>
    </recommendedName>
</protein>